<gene>
    <name evidence="1" type="ORF">SDC9_174603</name>
</gene>
<evidence type="ECO:0000313" key="1">
    <source>
        <dbReference type="EMBL" id="MPN27176.1"/>
    </source>
</evidence>
<sequence length="84" mass="10139">MTKEFLDEYGLSYDCREQFLSGLERLKREKVNLVLGNHINNNRLEEKYRRMQAGGPNPFLDNREWISFLEQCRKNLLDLMENEK</sequence>
<comment type="caution">
    <text evidence="1">The sequence shown here is derived from an EMBL/GenBank/DDBJ whole genome shotgun (WGS) entry which is preliminary data.</text>
</comment>
<accession>A0A645GLT3</accession>
<dbReference type="InterPro" id="IPR036866">
    <property type="entry name" value="RibonucZ/Hydroxyglut_hydro"/>
</dbReference>
<reference evidence="1" key="1">
    <citation type="submission" date="2019-08" db="EMBL/GenBank/DDBJ databases">
        <authorList>
            <person name="Kucharzyk K."/>
            <person name="Murdoch R.W."/>
            <person name="Higgins S."/>
            <person name="Loffler F."/>
        </authorList>
    </citation>
    <scope>NUCLEOTIDE SEQUENCE</scope>
</reference>
<dbReference type="EMBL" id="VSSQ01076967">
    <property type="protein sequence ID" value="MPN27176.1"/>
    <property type="molecule type" value="Genomic_DNA"/>
</dbReference>
<dbReference type="Gene3D" id="3.60.15.10">
    <property type="entry name" value="Ribonuclease Z/Hydroxyacylglutathione hydrolase-like"/>
    <property type="match status" value="1"/>
</dbReference>
<name>A0A645GLT3_9ZZZZ</name>
<protein>
    <recommendedName>
        <fullName evidence="2">CdiI immunity protein domain-containing protein</fullName>
    </recommendedName>
</protein>
<evidence type="ECO:0008006" key="2">
    <source>
        <dbReference type="Google" id="ProtNLM"/>
    </source>
</evidence>
<organism evidence="1">
    <name type="scientific">bioreactor metagenome</name>
    <dbReference type="NCBI Taxonomy" id="1076179"/>
    <lineage>
        <taxon>unclassified sequences</taxon>
        <taxon>metagenomes</taxon>
        <taxon>ecological metagenomes</taxon>
    </lineage>
</organism>
<proteinExistence type="predicted"/>
<dbReference type="AlphaFoldDB" id="A0A645GLT3"/>